<dbReference type="Proteomes" id="UP000061569">
    <property type="component" value="Chromosome"/>
</dbReference>
<accession>A0A0S2DPP5</accession>
<dbReference type="SUPFAM" id="SSF54373">
    <property type="entry name" value="FAD-linked reductases, C-terminal domain"/>
    <property type="match status" value="1"/>
</dbReference>
<dbReference type="SUPFAM" id="SSF51905">
    <property type="entry name" value="FAD/NAD(P)-binding domain"/>
    <property type="match status" value="1"/>
</dbReference>
<organism evidence="4 5">
    <name type="scientific">Lysobacter enzymogenes</name>
    <dbReference type="NCBI Taxonomy" id="69"/>
    <lineage>
        <taxon>Bacteria</taxon>
        <taxon>Pseudomonadati</taxon>
        <taxon>Pseudomonadota</taxon>
        <taxon>Gammaproteobacteria</taxon>
        <taxon>Lysobacterales</taxon>
        <taxon>Lysobacteraceae</taxon>
        <taxon>Lysobacter</taxon>
    </lineage>
</organism>
<sequence length="492" mass="53994">MSREENDLVIAGAGPVGLLCAYLAQRCGLRTAIVDKTAGPLEAGRADALNARTLQLLEIADLFDALYPHGKTCDTSSVWADGAFVSRQSAWWKALDGCFHKHFLMLGQSHLERLLDDRLKALGAPVLRDTAVEQVELGERGCLTRLSDGRTLASRFVIGADGSRSPLREAFGIGFEIRRPQLIWAVIDGVVETDFAKVPEIIVFQAETSDVAWIPREGDLDRFYVRMDTQEFSFEQAVAKINRAMRPHTLRFSEVAWFSRFSVKEAVAERYAVDDRLFLAGDACHIHSVNGGQGLNTGLADAFNLIWKMHLVLRHGAPQRLLASYQDERKPVALGVVETSSQLVHSTKYSSGNTHAQDYVKIVERRAGYITGMGIAYGDAAVDGDVICGKRLLDFMVRRGDALVRVYSLLDYRRFALLLFGDCRAPAELPAFVQTIRIDASESPESPESPYPDGMLLVRPDAHIAAAAPGDGGAAILACLDALMQRETVAMA</sequence>
<protein>
    <submittedName>
        <fullName evidence="4">FAD monooxygenase, PheA/TfdB family</fullName>
    </submittedName>
</protein>
<evidence type="ECO:0000256" key="2">
    <source>
        <dbReference type="ARBA" id="ARBA00022630"/>
    </source>
</evidence>
<reference evidence="4 5" key="1">
    <citation type="submission" date="2015-11" db="EMBL/GenBank/DDBJ databases">
        <title>Genome sequences of Lysobacter enzymogenes strain C3 and Lysobacter antibioticus ATCC 29479.</title>
        <authorList>
            <person name="Kobayashi D.Y."/>
        </authorList>
    </citation>
    <scope>NUCLEOTIDE SEQUENCE [LARGE SCALE GENOMIC DNA]</scope>
    <source>
        <strain evidence="4 5">C3</strain>
    </source>
</reference>
<keyword evidence="3" id="KW-0274">FAD</keyword>
<dbReference type="Gene3D" id="3.50.50.60">
    <property type="entry name" value="FAD/NAD(P)-binding domain"/>
    <property type="match status" value="1"/>
</dbReference>
<dbReference type="Pfam" id="PF01494">
    <property type="entry name" value="FAD_binding_3"/>
    <property type="match status" value="1"/>
</dbReference>
<dbReference type="Gene3D" id="3.40.30.120">
    <property type="match status" value="1"/>
</dbReference>
<dbReference type="KEGG" id="lez:GLE_4811"/>
<dbReference type="GO" id="GO:0071949">
    <property type="term" value="F:FAD binding"/>
    <property type="evidence" value="ECO:0007669"/>
    <property type="project" value="InterPro"/>
</dbReference>
<evidence type="ECO:0000313" key="4">
    <source>
        <dbReference type="EMBL" id="ALN60152.1"/>
    </source>
</evidence>
<dbReference type="AlphaFoldDB" id="A0A0S2DPP5"/>
<dbReference type="Pfam" id="PF21274">
    <property type="entry name" value="Rng_hyd_C"/>
    <property type="match status" value="1"/>
</dbReference>
<dbReference type="OrthoDB" id="8672648at2"/>
<dbReference type="EMBL" id="CP013140">
    <property type="protein sequence ID" value="ALN60152.1"/>
    <property type="molecule type" value="Genomic_DNA"/>
</dbReference>
<keyword evidence="2" id="KW-0285">Flavoprotein</keyword>
<keyword evidence="4" id="KW-0503">Monooxygenase</keyword>
<dbReference type="InterPro" id="IPR036188">
    <property type="entry name" value="FAD/NAD-bd_sf"/>
</dbReference>
<dbReference type="STRING" id="69.GLE_4811"/>
<dbReference type="PANTHER" id="PTHR43004">
    <property type="entry name" value="TRK SYSTEM POTASSIUM UPTAKE PROTEIN"/>
    <property type="match status" value="1"/>
</dbReference>
<dbReference type="InterPro" id="IPR050641">
    <property type="entry name" value="RIFMO-like"/>
</dbReference>
<keyword evidence="4" id="KW-0560">Oxidoreductase</keyword>
<evidence type="ECO:0000256" key="1">
    <source>
        <dbReference type="ARBA" id="ARBA00001974"/>
    </source>
</evidence>
<proteinExistence type="predicted"/>
<dbReference type="InterPro" id="IPR002938">
    <property type="entry name" value="FAD-bd"/>
</dbReference>
<dbReference type="PATRIC" id="fig|69.6.peg.4743"/>
<dbReference type="NCBIfam" id="NF005531">
    <property type="entry name" value="PRK07190.1"/>
    <property type="match status" value="1"/>
</dbReference>
<dbReference type="GO" id="GO:0016709">
    <property type="term" value="F:oxidoreductase activity, acting on paired donors, with incorporation or reduction of molecular oxygen, NAD(P)H as one donor, and incorporation of one atom of oxygen"/>
    <property type="evidence" value="ECO:0007669"/>
    <property type="project" value="UniProtKB-ARBA"/>
</dbReference>
<dbReference type="Gene3D" id="3.30.9.10">
    <property type="entry name" value="D-Amino Acid Oxidase, subunit A, domain 2"/>
    <property type="match status" value="1"/>
</dbReference>
<dbReference type="PANTHER" id="PTHR43004:SF19">
    <property type="entry name" value="BINDING MONOOXYGENASE, PUTATIVE (JCVI)-RELATED"/>
    <property type="match status" value="1"/>
</dbReference>
<name>A0A0S2DPP5_LYSEN</name>
<comment type="cofactor">
    <cofactor evidence="1">
        <name>FAD</name>
        <dbReference type="ChEBI" id="CHEBI:57692"/>
    </cofactor>
</comment>
<gene>
    <name evidence="4" type="ORF">GLE_4811</name>
</gene>
<dbReference type="PRINTS" id="PR00420">
    <property type="entry name" value="RNGMNOXGNASE"/>
</dbReference>
<evidence type="ECO:0000256" key="3">
    <source>
        <dbReference type="ARBA" id="ARBA00022827"/>
    </source>
</evidence>
<evidence type="ECO:0000313" key="5">
    <source>
        <dbReference type="Proteomes" id="UP000061569"/>
    </source>
</evidence>